<dbReference type="SUPFAM" id="SSF46894">
    <property type="entry name" value="C-terminal effector domain of the bipartite response regulators"/>
    <property type="match status" value="1"/>
</dbReference>
<keyword evidence="1" id="KW-0805">Transcription regulation</keyword>
<evidence type="ECO:0000256" key="1">
    <source>
        <dbReference type="ARBA" id="ARBA00023015"/>
    </source>
</evidence>
<evidence type="ECO:0000256" key="3">
    <source>
        <dbReference type="ARBA" id="ARBA00023163"/>
    </source>
</evidence>
<proteinExistence type="predicted"/>
<dbReference type="SMART" id="SM00421">
    <property type="entry name" value="HTH_LUXR"/>
    <property type="match status" value="1"/>
</dbReference>
<dbReference type="RefSeq" id="WP_123236081.1">
    <property type="nucleotide sequence ID" value="NZ_RJVP01000001.1"/>
</dbReference>
<evidence type="ECO:0000256" key="2">
    <source>
        <dbReference type="ARBA" id="ARBA00023125"/>
    </source>
</evidence>
<organism evidence="6 7">
    <name type="scientific">Pseudomethylobacillus aquaticus</name>
    <dbReference type="NCBI Taxonomy" id="2676064"/>
    <lineage>
        <taxon>Bacteria</taxon>
        <taxon>Pseudomonadati</taxon>
        <taxon>Pseudomonadota</taxon>
        <taxon>Betaproteobacteria</taxon>
        <taxon>Nitrosomonadales</taxon>
        <taxon>Methylophilaceae</taxon>
        <taxon>Pseudomethylobacillus</taxon>
    </lineage>
</organism>
<dbReference type="CDD" id="cd06170">
    <property type="entry name" value="LuxR_C_like"/>
    <property type="match status" value="1"/>
</dbReference>
<feature type="compositionally biased region" description="Polar residues" evidence="4">
    <location>
        <begin position="28"/>
        <end position="37"/>
    </location>
</feature>
<dbReference type="PROSITE" id="PS00622">
    <property type="entry name" value="HTH_LUXR_1"/>
    <property type="match status" value="1"/>
</dbReference>
<sequence length="104" mass="11875">MDFAISIKQGMHFSSAHEQHARILERPGTNNAQPSSLTDREIQVMEWISEGKTNGEIASILAISHNTVKFHVQNILNKLNVFNRIQALSAWQRMHQGRGEHHHD</sequence>
<dbReference type="Proteomes" id="UP000275137">
    <property type="component" value="Unassembled WGS sequence"/>
</dbReference>
<evidence type="ECO:0000313" key="7">
    <source>
        <dbReference type="Proteomes" id="UP000275137"/>
    </source>
</evidence>
<dbReference type="PROSITE" id="PS50043">
    <property type="entry name" value="HTH_LUXR_2"/>
    <property type="match status" value="1"/>
</dbReference>
<accession>A0A3N0V5K2</accession>
<protein>
    <submittedName>
        <fullName evidence="6">LuxR family transcriptional regulator</fullName>
    </submittedName>
</protein>
<gene>
    <name evidence="6" type="ORF">ED236_00975</name>
</gene>
<keyword evidence="2" id="KW-0238">DNA-binding</keyword>
<dbReference type="GO" id="GO:0003677">
    <property type="term" value="F:DNA binding"/>
    <property type="evidence" value="ECO:0007669"/>
    <property type="project" value="UniProtKB-KW"/>
</dbReference>
<dbReference type="EMBL" id="RJVP01000001">
    <property type="protein sequence ID" value="ROH88087.1"/>
    <property type="molecule type" value="Genomic_DNA"/>
</dbReference>
<feature type="domain" description="HTH luxR-type" evidence="5">
    <location>
        <begin position="30"/>
        <end position="95"/>
    </location>
</feature>
<feature type="compositionally biased region" description="Basic and acidic residues" evidence="4">
    <location>
        <begin position="16"/>
        <end position="25"/>
    </location>
</feature>
<dbReference type="PANTHER" id="PTHR44688">
    <property type="entry name" value="DNA-BINDING TRANSCRIPTIONAL ACTIVATOR DEVR_DOSR"/>
    <property type="match status" value="1"/>
</dbReference>
<keyword evidence="3" id="KW-0804">Transcription</keyword>
<dbReference type="PRINTS" id="PR00038">
    <property type="entry name" value="HTHLUXR"/>
</dbReference>
<evidence type="ECO:0000259" key="5">
    <source>
        <dbReference type="PROSITE" id="PS50043"/>
    </source>
</evidence>
<comment type="caution">
    <text evidence="6">The sequence shown here is derived from an EMBL/GenBank/DDBJ whole genome shotgun (WGS) entry which is preliminary data.</text>
</comment>
<dbReference type="GO" id="GO:0006355">
    <property type="term" value="P:regulation of DNA-templated transcription"/>
    <property type="evidence" value="ECO:0007669"/>
    <property type="project" value="InterPro"/>
</dbReference>
<dbReference type="Gene3D" id="1.10.10.10">
    <property type="entry name" value="Winged helix-like DNA-binding domain superfamily/Winged helix DNA-binding domain"/>
    <property type="match status" value="1"/>
</dbReference>
<name>A0A3N0V5K2_9PROT</name>
<keyword evidence="7" id="KW-1185">Reference proteome</keyword>
<dbReference type="Pfam" id="PF00196">
    <property type="entry name" value="GerE"/>
    <property type="match status" value="1"/>
</dbReference>
<dbReference type="InterPro" id="IPR036388">
    <property type="entry name" value="WH-like_DNA-bd_sf"/>
</dbReference>
<evidence type="ECO:0000313" key="6">
    <source>
        <dbReference type="EMBL" id="ROH88087.1"/>
    </source>
</evidence>
<dbReference type="AlphaFoldDB" id="A0A3N0V5K2"/>
<reference evidence="6 7" key="1">
    <citation type="submission" date="2018-10" db="EMBL/GenBank/DDBJ databases">
        <authorList>
            <person name="Chen W.-M."/>
        </authorList>
    </citation>
    <scope>NUCLEOTIDE SEQUENCE [LARGE SCALE GENOMIC DNA]</scope>
    <source>
        <strain evidence="6 7">H-5</strain>
    </source>
</reference>
<dbReference type="InterPro" id="IPR016032">
    <property type="entry name" value="Sig_transdc_resp-reg_C-effctor"/>
</dbReference>
<dbReference type="InterPro" id="IPR000792">
    <property type="entry name" value="Tscrpt_reg_LuxR_C"/>
</dbReference>
<feature type="region of interest" description="Disordered" evidence="4">
    <location>
        <begin position="16"/>
        <end position="38"/>
    </location>
</feature>
<evidence type="ECO:0000256" key="4">
    <source>
        <dbReference type="SAM" id="MobiDB-lite"/>
    </source>
</evidence>
<dbReference type="PANTHER" id="PTHR44688:SF16">
    <property type="entry name" value="DNA-BINDING TRANSCRIPTIONAL ACTIVATOR DEVR_DOSR"/>
    <property type="match status" value="1"/>
</dbReference>